<evidence type="ECO:0000256" key="1">
    <source>
        <dbReference type="ARBA" id="ARBA00022670"/>
    </source>
</evidence>
<dbReference type="GO" id="GO:0004252">
    <property type="term" value="F:serine-type endopeptidase activity"/>
    <property type="evidence" value="ECO:0007669"/>
    <property type="project" value="InterPro"/>
</dbReference>
<proteinExistence type="predicted"/>
<name>A0A6J4RG53_9ACTN</name>
<dbReference type="PANTHER" id="PTHR43343:SF3">
    <property type="entry name" value="PROTEASE DO-LIKE 8, CHLOROPLASTIC"/>
    <property type="match status" value="1"/>
</dbReference>
<dbReference type="PANTHER" id="PTHR43343">
    <property type="entry name" value="PEPTIDASE S12"/>
    <property type="match status" value="1"/>
</dbReference>
<dbReference type="InterPro" id="IPR001940">
    <property type="entry name" value="Peptidase_S1C"/>
</dbReference>
<evidence type="ECO:0008006" key="5">
    <source>
        <dbReference type="Google" id="ProtNLM"/>
    </source>
</evidence>
<dbReference type="Pfam" id="PF13365">
    <property type="entry name" value="Trypsin_2"/>
    <property type="match status" value="1"/>
</dbReference>
<sequence>MVLLAITAFIAGCGGDEKASTDSGAQAEPAATSGADGRSQVIQQVSRSLAAVTALPKGERRTAAKGAPHSHGSGVVYDRSGLVLTSNHFVEDVGSLEVIINGRTFQGRAVARAQCNDLAIVKLRPRPTGLQPIKMAADDAAQPGGEAVAIGYLRPPGSPAPQLISTTGALAAVNVPGQIHPDLPQVESLVLHQAPLQPAMSGGALVNERGEMVGISTLLDPGKDGAGGTFQAVSVAQVRKLLGQLQETEGAVFGGWEDQHKCHGAMAKLTKSDYKAHASH</sequence>
<dbReference type="AlphaFoldDB" id="A0A6J4RG53"/>
<protein>
    <recommendedName>
        <fullName evidence="5">Serine protease</fullName>
    </recommendedName>
</protein>
<evidence type="ECO:0000256" key="2">
    <source>
        <dbReference type="ARBA" id="ARBA00022801"/>
    </source>
</evidence>
<dbReference type="Gene3D" id="2.40.10.120">
    <property type="match status" value="1"/>
</dbReference>
<dbReference type="GO" id="GO:0006508">
    <property type="term" value="P:proteolysis"/>
    <property type="evidence" value="ECO:0007669"/>
    <property type="project" value="UniProtKB-KW"/>
</dbReference>
<evidence type="ECO:0000256" key="3">
    <source>
        <dbReference type="SAM" id="MobiDB-lite"/>
    </source>
</evidence>
<dbReference type="EMBL" id="CADCVL010000080">
    <property type="protein sequence ID" value="CAA9468014.1"/>
    <property type="molecule type" value="Genomic_DNA"/>
</dbReference>
<evidence type="ECO:0000313" key="4">
    <source>
        <dbReference type="EMBL" id="CAA9468014.1"/>
    </source>
</evidence>
<organism evidence="4">
    <name type="scientific">uncultured Solirubrobacteraceae bacterium</name>
    <dbReference type="NCBI Taxonomy" id="1162706"/>
    <lineage>
        <taxon>Bacteria</taxon>
        <taxon>Bacillati</taxon>
        <taxon>Actinomycetota</taxon>
        <taxon>Thermoleophilia</taxon>
        <taxon>Solirubrobacterales</taxon>
        <taxon>Solirubrobacteraceae</taxon>
        <taxon>environmental samples</taxon>
    </lineage>
</organism>
<feature type="region of interest" description="Disordered" evidence="3">
    <location>
        <begin position="16"/>
        <end position="39"/>
    </location>
</feature>
<dbReference type="PRINTS" id="PR00834">
    <property type="entry name" value="PROTEASES2C"/>
</dbReference>
<gene>
    <name evidence="4" type="ORF">AVDCRST_MAG65-489</name>
</gene>
<dbReference type="InterPro" id="IPR009003">
    <property type="entry name" value="Peptidase_S1_PA"/>
</dbReference>
<accession>A0A6J4RG53</accession>
<dbReference type="InterPro" id="IPR051201">
    <property type="entry name" value="Chloro_Bact_Ser_Proteases"/>
</dbReference>
<keyword evidence="2" id="KW-0378">Hydrolase</keyword>
<keyword evidence="1" id="KW-0645">Protease</keyword>
<dbReference type="SUPFAM" id="SSF50494">
    <property type="entry name" value="Trypsin-like serine proteases"/>
    <property type="match status" value="1"/>
</dbReference>
<reference evidence="4" key="1">
    <citation type="submission" date="2020-02" db="EMBL/GenBank/DDBJ databases">
        <authorList>
            <person name="Meier V. D."/>
        </authorList>
    </citation>
    <scope>NUCLEOTIDE SEQUENCE</scope>
    <source>
        <strain evidence="4">AVDCRST_MAG65</strain>
    </source>
</reference>